<dbReference type="Pfam" id="PF02518">
    <property type="entry name" value="HATPase_c"/>
    <property type="match status" value="1"/>
</dbReference>
<sequence length="74" mass="8294">MHIKDFGNGFNQSKIDEIMSFNKRLTSEKGTSLEEGTGLGLLLVKQFLINNKGLLNIQSKEGEMTEFIISFLKA</sequence>
<dbReference type="EMBL" id="SJPE01000013">
    <property type="protein sequence ID" value="TBX66625.1"/>
    <property type="molecule type" value="Genomic_DNA"/>
</dbReference>
<comment type="caution">
    <text evidence="2">The sequence shown here is derived from an EMBL/GenBank/DDBJ whole genome shotgun (WGS) entry which is preliminary data.</text>
</comment>
<reference evidence="2 3" key="1">
    <citation type="submission" date="2019-02" db="EMBL/GenBank/DDBJ databases">
        <title>Flavobacterium sp. RD-2-33 isolated from forest soil.</title>
        <authorList>
            <person name="Chaudhary D.K."/>
        </authorList>
    </citation>
    <scope>NUCLEOTIDE SEQUENCE [LARGE SCALE GENOMIC DNA]</scope>
    <source>
        <strain evidence="2 3">RD-2-33</strain>
    </source>
</reference>
<proteinExistence type="predicted"/>
<accession>A0A4Q9YV62</accession>
<dbReference type="Proteomes" id="UP000293300">
    <property type="component" value="Unassembled WGS sequence"/>
</dbReference>
<evidence type="ECO:0000259" key="1">
    <source>
        <dbReference type="Pfam" id="PF02518"/>
    </source>
</evidence>
<keyword evidence="2" id="KW-0547">Nucleotide-binding</keyword>
<organism evidence="2 3">
    <name type="scientific">Flavobacterium silvisoli</name>
    <dbReference type="NCBI Taxonomy" id="2529433"/>
    <lineage>
        <taxon>Bacteria</taxon>
        <taxon>Pseudomonadati</taxon>
        <taxon>Bacteroidota</taxon>
        <taxon>Flavobacteriia</taxon>
        <taxon>Flavobacteriales</taxon>
        <taxon>Flavobacteriaceae</taxon>
        <taxon>Flavobacterium</taxon>
    </lineage>
</organism>
<gene>
    <name evidence="2" type="ORF">EZL74_10610</name>
</gene>
<dbReference type="InterPro" id="IPR036890">
    <property type="entry name" value="HATPase_C_sf"/>
</dbReference>
<protein>
    <submittedName>
        <fullName evidence="2">ATP-binding protein</fullName>
    </submittedName>
</protein>
<evidence type="ECO:0000313" key="3">
    <source>
        <dbReference type="Proteomes" id="UP000293300"/>
    </source>
</evidence>
<dbReference type="SUPFAM" id="SSF55874">
    <property type="entry name" value="ATPase domain of HSP90 chaperone/DNA topoisomerase II/histidine kinase"/>
    <property type="match status" value="1"/>
</dbReference>
<keyword evidence="2" id="KW-0067">ATP-binding</keyword>
<feature type="domain" description="Histidine kinase/HSP90-like ATPase" evidence="1">
    <location>
        <begin position="2"/>
        <end position="71"/>
    </location>
</feature>
<name>A0A4Q9YV62_9FLAO</name>
<dbReference type="GO" id="GO:0005524">
    <property type="term" value="F:ATP binding"/>
    <property type="evidence" value="ECO:0007669"/>
    <property type="project" value="UniProtKB-KW"/>
</dbReference>
<dbReference type="InterPro" id="IPR003594">
    <property type="entry name" value="HATPase_dom"/>
</dbReference>
<dbReference type="Gene3D" id="3.30.565.10">
    <property type="entry name" value="Histidine kinase-like ATPase, C-terminal domain"/>
    <property type="match status" value="1"/>
</dbReference>
<evidence type="ECO:0000313" key="2">
    <source>
        <dbReference type="EMBL" id="TBX66625.1"/>
    </source>
</evidence>
<dbReference type="AlphaFoldDB" id="A0A4Q9YV62"/>
<keyword evidence="3" id="KW-1185">Reference proteome</keyword>